<dbReference type="Pfam" id="PF01987">
    <property type="entry name" value="AIM24"/>
    <property type="match status" value="1"/>
</dbReference>
<proteinExistence type="predicted"/>
<dbReference type="KEGG" id="pcor:KS4_33040"/>
<keyword evidence="2" id="KW-1185">Reference proteome</keyword>
<protein>
    <recommendedName>
        <fullName evidence="3">AIM24 family protein</fullName>
    </recommendedName>
</protein>
<dbReference type="Proteomes" id="UP000317369">
    <property type="component" value="Chromosome"/>
</dbReference>
<dbReference type="Gene3D" id="3.60.160.10">
    <property type="entry name" value="Mitochondrial biogenesis AIM24"/>
    <property type="match status" value="1"/>
</dbReference>
<dbReference type="InterPro" id="IPR016031">
    <property type="entry name" value="Trp_RNA-bd_attenuator-like_dom"/>
</dbReference>
<dbReference type="AlphaFoldDB" id="A0A517YYB7"/>
<gene>
    <name evidence="1" type="ORF">KS4_33040</name>
</gene>
<dbReference type="OrthoDB" id="8707822at2"/>
<name>A0A517YYB7_9BACT</name>
<evidence type="ECO:0008006" key="3">
    <source>
        <dbReference type="Google" id="ProtNLM"/>
    </source>
</evidence>
<dbReference type="PANTHER" id="PTHR38074:SF1">
    <property type="entry name" value="ALTERED INHERITANCE OF MITOCHONDRIA PROTEIN 24, MITOCHONDRIAL"/>
    <property type="match status" value="1"/>
</dbReference>
<dbReference type="EMBL" id="CP036425">
    <property type="protein sequence ID" value="QDU35223.1"/>
    <property type="molecule type" value="Genomic_DNA"/>
</dbReference>
<dbReference type="InterPro" id="IPR002838">
    <property type="entry name" value="AIM24"/>
</dbReference>
<evidence type="ECO:0000313" key="1">
    <source>
        <dbReference type="EMBL" id="QDU35223.1"/>
    </source>
</evidence>
<dbReference type="RefSeq" id="WP_145080241.1">
    <property type="nucleotide sequence ID" value="NZ_CP036425.1"/>
</dbReference>
<accession>A0A517YYB7</accession>
<reference evidence="1 2" key="1">
    <citation type="submission" date="2019-02" db="EMBL/GenBank/DDBJ databases">
        <title>Deep-cultivation of Planctomycetes and their phenomic and genomic characterization uncovers novel biology.</title>
        <authorList>
            <person name="Wiegand S."/>
            <person name="Jogler M."/>
            <person name="Boedeker C."/>
            <person name="Pinto D."/>
            <person name="Vollmers J."/>
            <person name="Rivas-Marin E."/>
            <person name="Kohn T."/>
            <person name="Peeters S.H."/>
            <person name="Heuer A."/>
            <person name="Rast P."/>
            <person name="Oberbeckmann S."/>
            <person name="Bunk B."/>
            <person name="Jeske O."/>
            <person name="Meyerdierks A."/>
            <person name="Storesund J.E."/>
            <person name="Kallscheuer N."/>
            <person name="Luecker S."/>
            <person name="Lage O.M."/>
            <person name="Pohl T."/>
            <person name="Merkel B.J."/>
            <person name="Hornburger P."/>
            <person name="Mueller R.-W."/>
            <person name="Bruemmer F."/>
            <person name="Labrenz M."/>
            <person name="Spormann A.M."/>
            <person name="Op den Camp H."/>
            <person name="Overmann J."/>
            <person name="Amann R."/>
            <person name="Jetten M.S.M."/>
            <person name="Mascher T."/>
            <person name="Medema M.H."/>
            <person name="Devos D.P."/>
            <person name="Kaster A.-K."/>
            <person name="Ovreas L."/>
            <person name="Rohde M."/>
            <person name="Galperin M.Y."/>
            <person name="Jogler C."/>
        </authorList>
    </citation>
    <scope>NUCLEOTIDE SEQUENCE [LARGE SCALE GENOMIC DNA]</scope>
    <source>
        <strain evidence="1 2">KS4</strain>
    </source>
</reference>
<organism evidence="1 2">
    <name type="scientific">Poriferisphaera corsica</name>
    <dbReference type="NCBI Taxonomy" id="2528020"/>
    <lineage>
        <taxon>Bacteria</taxon>
        <taxon>Pseudomonadati</taxon>
        <taxon>Planctomycetota</taxon>
        <taxon>Phycisphaerae</taxon>
        <taxon>Phycisphaerales</taxon>
        <taxon>Phycisphaeraceae</taxon>
        <taxon>Poriferisphaera</taxon>
    </lineage>
</organism>
<sequence>MTQIHAARYSLTDFVTQAQQKMHGHDLFELESQRILEVNLHDMIWTKMGSMIAYQGAVKFIREGIFEHGIRRLLKKRFSGEGTQLTKIKGRGKVYLADLGKKITALQLRDESIFVTGRDILAFEPTLQWDIRMMKKMVAMLSGDLFNVRFQGTGLLAITSYYDPMVLIVEPHTPVFTDPNATIAWSGSLTPKLKADISIKTLVGRTSGETLQMKFEGSGFVIVQPLHEFYRK</sequence>
<dbReference type="SUPFAM" id="SSF51219">
    <property type="entry name" value="TRAP-like"/>
    <property type="match status" value="1"/>
</dbReference>
<evidence type="ECO:0000313" key="2">
    <source>
        <dbReference type="Proteomes" id="UP000317369"/>
    </source>
</evidence>
<dbReference type="PANTHER" id="PTHR38074">
    <property type="entry name" value="ALTERED INHERITANCE OF MITOCHONDRIA PROTEIN 24, MITOCHONDRIAL"/>
    <property type="match status" value="1"/>
</dbReference>
<dbReference type="InterPro" id="IPR036983">
    <property type="entry name" value="AIM24_sf"/>
</dbReference>